<comment type="caution">
    <text evidence="7">The sequence shown here is derived from an EMBL/GenBank/DDBJ whole genome shotgun (WGS) entry which is preliminary data.</text>
</comment>
<dbReference type="Pfam" id="PF00691">
    <property type="entry name" value="OmpA"/>
    <property type="match status" value="1"/>
</dbReference>
<feature type="region of interest" description="Disordered" evidence="5">
    <location>
        <begin position="42"/>
        <end position="85"/>
    </location>
</feature>
<dbReference type="Gene3D" id="3.30.1330.60">
    <property type="entry name" value="OmpA-like domain"/>
    <property type="match status" value="1"/>
</dbReference>
<evidence type="ECO:0000313" key="8">
    <source>
        <dbReference type="Proteomes" id="UP001596997"/>
    </source>
</evidence>
<name>A0ABW3I4N7_9FLAO</name>
<dbReference type="InterPro" id="IPR006665">
    <property type="entry name" value="OmpA-like"/>
</dbReference>
<dbReference type="RefSeq" id="WP_377716371.1">
    <property type="nucleotide sequence ID" value="NZ_JBHTJM010000010.1"/>
</dbReference>
<keyword evidence="2 4" id="KW-0472">Membrane</keyword>
<proteinExistence type="predicted"/>
<reference evidence="8" key="1">
    <citation type="journal article" date="2019" name="Int. J. Syst. Evol. Microbiol.">
        <title>The Global Catalogue of Microorganisms (GCM) 10K type strain sequencing project: providing services to taxonomists for standard genome sequencing and annotation.</title>
        <authorList>
            <consortium name="The Broad Institute Genomics Platform"/>
            <consortium name="The Broad Institute Genome Sequencing Center for Infectious Disease"/>
            <person name="Wu L."/>
            <person name="Ma J."/>
        </authorList>
    </citation>
    <scope>NUCLEOTIDE SEQUENCE [LARGE SCALE GENOMIC DNA]</scope>
    <source>
        <strain evidence="8">CCUG 62114</strain>
    </source>
</reference>
<evidence type="ECO:0000256" key="4">
    <source>
        <dbReference type="PROSITE-ProRule" id="PRU00473"/>
    </source>
</evidence>
<evidence type="ECO:0000256" key="2">
    <source>
        <dbReference type="ARBA" id="ARBA00023136"/>
    </source>
</evidence>
<evidence type="ECO:0000256" key="1">
    <source>
        <dbReference type="ARBA" id="ARBA00004442"/>
    </source>
</evidence>
<comment type="subcellular location">
    <subcellularLocation>
        <location evidence="1">Cell outer membrane</location>
    </subcellularLocation>
</comment>
<dbReference type="PANTHER" id="PTHR30329:SF21">
    <property type="entry name" value="LIPOPROTEIN YIAD-RELATED"/>
    <property type="match status" value="1"/>
</dbReference>
<dbReference type="EMBL" id="JBHTJM010000010">
    <property type="protein sequence ID" value="MFD0964825.1"/>
    <property type="molecule type" value="Genomic_DNA"/>
</dbReference>
<gene>
    <name evidence="7" type="ORF">ACFQ1O_12490</name>
</gene>
<dbReference type="SUPFAM" id="SSF103088">
    <property type="entry name" value="OmpA-like"/>
    <property type="match status" value="1"/>
</dbReference>
<feature type="domain" description="OmpA-like" evidence="6">
    <location>
        <begin position="315"/>
        <end position="430"/>
    </location>
</feature>
<keyword evidence="3" id="KW-0998">Cell outer membrane</keyword>
<accession>A0ABW3I4N7</accession>
<evidence type="ECO:0000256" key="5">
    <source>
        <dbReference type="SAM" id="MobiDB-lite"/>
    </source>
</evidence>
<protein>
    <submittedName>
        <fullName evidence="7">OmpA family protein</fullName>
    </submittedName>
</protein>
<keyword evidence="8" id="KW-1185">Reference proteome</keyword>
<dbReference type="PRINTS" id="PR01021">
    <property type="entry name" value="OMPADOMAIN"/>
</dbReference>
<dbReference type="PROSITE" id="PS51123">
    <property type="entry name" value="OMPA_2"/>
    <property type="match status" value="1"/>
</dbReference>
<dbReference type="InterPro" id="IPR050330">
    <property type="entry name" value="Bact_OuterMem_StrucFunc"/>
</dbReference>
<organism evidence="7 8">
    <name type="scientific">Pseudofulvibacter geojedonensis</name>
    <dbReference type="NCBI Taxonomy" id="1123758"/>
    <lineage>
        <taxon>Bacteria</taxon>
        <taxon>Pseudomonadati</taxon>
        <taxon>Bacteroidota</taxon>
        <taxon>Flavobacteriia</taxon>
        <taxon>Flavobacteriales</taxon>
        <taxon>Flavobacteriaceae</taxon>
        <taxon>Pseudofulvibacter</taxon>
    </lineage>
</organism>
<evidence type="ECO:0000256" key="3">
    <source>
        <dbReference type="ARBA" id="ARBA00023237"/>
    </source>
</evidence>
<evidence type="ECO:0000259" key="6">
    <source>
        <dbReference type="PROSITE" id="PS51123"/>
    </source>
</evidence>
<evidence type="ECO:0000313" key="7">
    <source>
        <dbReference type="EMBL" id="MFD0964825.1"/>
    </source>
</evidence>
<dbReference type="PANTHER" id="PTHR30329">
    <property type="entry name" value="STATOR ELEMENT OF FLAGELLAR MOTOR COMPLEX"/>
    <property type="match status" value="1"/>
</dbReference>
<dbReference type="Proteomes" id="UP001596997">
    <property type="component" value="Unassembled WGS sequence"/>
</dbReference>
<sequence length="430" mass="48670">MLTKQSSLKQTFLIILLFSFSFGHAQIWKKIQKKAEKAVERKIEKKVEDETERAMDSILNPNEKREPTDSHTNPDHSEKKIPTQAQEKTGFTKIEVYRKFDFVPGNNIIFFDDFSKDFVGDFPSKWNTNGSGELVQLNTSKGNWFELKPGYNIQYLPLITNSLPEEYTIEFDLLAEGLDHKTSSTARLYITLDDNSSFKTGKNNATISIPFGQYCAFGIGIKNRINNNHVISSTITADIRKAVKNSPHISIAVNKERFRLWINQTKYVDIPQLIPTPNFISNVKFNIYGFKDGKDRLFVKNIKIAEGGLDLRKDLLNNGSVSTNGILFDTGKASIKPQSFGIIRQISQVLQQDEKLKLVIIGHTDSDGSEDANLTLSKRRAESVKQALINIYNISEDKLTIDGKGESEPIADNKSINGKAQNRRVEFILR</sequence>
<dbReference type="CDD" id="cd07185">
    <property type="entry name" value="OmpA_C-like"/>
    <property type="match status" value="1"/>
</dbReference>
<feature type="compositionally biased region" description="Basic and acidic residues" evidence="5">
    <location>
        <begin position="42"/>
        <end position="55"/>
    </location>
</feature>
<dbReference type="InterPro" id="IPR036737">
    <property type="entry name" value="OmpA-like_sf"/>
</dbReference>
<dbReference type="InterPro" id="IPR006664">
    <property type="entry name" value="OMP_bac"/>
</dbReference>
<feature type="compositionally biased region" description="Basic and acidic residues" evidence="5">
    <location>
        <begin position="62"/>
        <end position="81"/>
    </location>
</feature>